<evidence type="ECO:0000256" key="1">
    <source>
        <dbReference type="ARBA" id="ARBA00004651"/>
    </source>
</evidence>
<dbReference type="PANTHER" id="PTHR30250">
    <property type="entry name" value="PST FAMILY PREDICTED COLANIC ACID TRANSPORTER"/>
    <property type="match status" value="1"/>
</dbReference>
<dbReference type="EMBL" id="BMOL01000017">
    <property type="protein sequence ID" value="GGL90106.1"/>
    <property type="molecule type" value="Genomic_DNA"/>
</dbReference>
<organism evidence="7 8">
    <name type="scientific">Deinococcus aerolatus</name>
    <dbReference type="NCBI Taxonomy" id="522487"/>
    <lineage>
        <taxon>Bacteria</taxon>
        <taxon>Thermotogati</taxon>
        <taxon>Deinococcota</taxon>
        <taxon>Deinococci</taxon>
        <taxon>Deinococcales</taxon>
        <taxon>Deinococcaceae</taxon>
        <taxon>Deinococcus</taxon>
    </lineage>
</organism>
<evidence type="ECO:0000256" key="6">
    <source>
        <dbReference type="SAM" id="Phobius"/>
    </source>
</evidence>
<feature type="transmembrane region" description="Helical" evidence="6">
    <location>
        <begin position="142"/>
        <end position="167"/>
    </location>
</feature>
<evidence type="ECO:0000313" key="8">
    <source>
        <dbReference type="Proteomes" id="UP000639973"/>
    </source>
</evidence>
<dbReference type="Proteomes" id="UP000639973">
    <property type="component" value="Unassembled WGS sequence"/>
</dbReference>
<name>A0ABQ2GE81_9DEIO</name>
<proteinExistence type="predicted"/>
<protein>
    <recommendedName>
        <fullName evidence="9">Polysaccharide biosynthesis protein</fullName>
    </recommendedName>
</protein>
<evidence type="ECO:0000256" key="5">
    <source>
        <dbReference type="ARBA" id="ARBA00023136"/>
    </source>
</evidence>
<comment type="subcellular location">
    <subcellularLocation>
        <location evidence="1">Cell membrane</location>
        <topology evidence="1">Multi-pass membrane protein</topology>
    </subcellularLocation>
</comment>
<evidence type="ECO:0008006" key="9">
    <source>
        <dbReference type="Google" id="ProtNLM"/>
    </source>
</evidence>
<keyword evidence="4 6" id="KW-1133">Transmembrane helix</keyword>
<evidence type="ECO:0000256" key="4">
    <source>
        <dbReference type="ARBA" id="ARBA00022989"/>
    </source>
</evidence>
<reference evidence="8" key="1">
    <citation type="journal article" date="2019" name="Int. J. Syst. Evol. Microbiol.">
        <title>The Global Catalogue of Microorganisms (GCM) 10K type strain sequencing project: providing services to taxonomists for standard genome sequencing and annotation.</title>
        <authorList>
            <consortium name="The Broad Institute Genomics Platform"/>
            <consortium name="The Broad Institute Genome Sequencing Center for Infectious Disease"/>
            <person name="Wu L."/>
            <person name="Ma J."/>
        </authorList>
    </citation>
    <scope>NUCLEOTIDE SEQUENCE [LARGE SCALE GENOMIC DNA]</scope>
    <source>
        <strain evidence="8">JCM 15442</strain>
    </source>
</reference>
<dbReference type="RefSeq" id="WP_188973421.1">
    <property type="nucleotide sequence ID" value="NZ_BMOL01000017.1"/>
</dbReference>
<feature type="transmembrane region" description="Helical" evidence="6">
    <location>
        <begin position="330"/>
        <end position="351"/>
    </location>
</feature>
<sequence length="424" mass="44832">MTHLLRSTTGRNTLLIGAGLTFKLAMQALSFAIIAPTLGSANFGLYASFLAISNVVGPFVDMGTYGLVVRDMNRGISARQAISSNVVLTVLLAPAGLLIFALIAWVTIPDVPIWSGITIAAGMMLGLKMYNLARAIFIGAGTVWKVSVLEVNLALFQLVAALALRYLAGTFNMWATLVFIQNALIGLVAVVWLTRLYGLPHPHLSGVPIISRVREGLHFAVSGAAGTLGSEADKMLLPRLAGLESTGLYGAAQRIIAVSAVPITALSTSVYSRYFSAAEAGGGYAASRCVANRIALPILAYSATVAAVLWLVAPYALLLFGPSYSGIETAIRLLAVLSIILALQLPFGDALTGSGNQHIRTRYQIGALVLNLLLNLLLVPLIGWLGAVYAALISQTLFLAALFFHHDRKEDGHGNPTPPRSSDL</sequence>
<evidence type="ECO:0000313" key="7">
    <source>
        <dbReference type="EMBL" id="GGL90106.1"/>
    </source>
</evidence>
<gene>
    <name evidence="7" type="ORF">GCM10010840_30180</name>
</gene>
<evidence type="ECO:0000256" key="3">
    <source>
        <dbReference type="ARBA" id="ARBA00022692"/>
    </source>
</evidence>
<feature type="transmembrane region" description="Helical" evidence="6">
    <location>
        <begin position="46"/>
        <end position="69"/>
    </location>
</feature>
<accession>A0ABQ2GE81</accession>
<keyword evidence="5 6" id="KW-0472">Membrane</keyword>
<feature type="transmembrane region" description="Helical" evidence="6">
    <location>
        <begin position="12"/>
        <end position="34"/>
    </location>
</feature>
<feature type="transmembrane region" description="Helical" evidence="6">
    <location>
        <begin position="298"/>
        <end position="318"/>
    </location>
</feature>
<feature type="transmembrane region" description="Helical" evidence="6">
    <location>
        <begin position="111"/>
        <end position="130"/>
    </location>
</feature>
<keyword evidence="8" id="KW-1185">Reference proteome</keyword>
<dbReference type="InterPro" id="IPR050833">
    <property type="entry name" value="Poly_Biosynth_Transport"/>
</dbReference>
<feature type="transmembrane region" description="Helical" evidence="6">
    <location>
        <begin position="173"/>
        <end position="193"/>
    </location>
</feature>
<dbReference type="Pfam" id="PF01943">
    <property type="entry name" value="Polysacc_synt"/>
    <property type="match status" value="1"/>
</dbReference>
<feature type="transmembrane region" description="Helical" evidence="6">
    <location>
        <begin position="81"/>
        <end position="105"/>
    </location>
</feature>
<keyword evidence="2" id="KW-1003">Cell membrane</keyword>
<evidence type="ECO:0000256" key="2">
    <source>
        <dbReference type="ARBA" id="ARBA00022475"/>
    </source>
</evidence>
<comment type="caution">
    <text evidence="7">The sequence shown here is derived from an EMBL/GenBank/DDBJ whole genome shotgun (WGS) entry which is preliminary data.</text>
</comment>
<dbReference type="InterPro" id="IPR002797">
    <property type="entry name" value="Polysacc_synth"/>
</dbReference>
<dbReference type="PANTHER" id="PTHR30250:SF11">
    <property type="entry name" value="O-ANTIGEN TRANSPORTER-RELATED"/>
    <property type="match status" value="1"/>
</dbReference>
<keyword evidence="3 6" id="KW-0812">Transmembrane</keyword>